<name>X0VN18_9ZZZZ</name>
<dbReference type="AlphaFoldDB" id="X0VN18"/>
<evidence type="ECO:0000259" key="1">
    <source>
        <dbReference type="PROSITE" id="PS51387"/>
    </source>
</evidence>
<proteinExistence type="predicted"/>
<feature type="non-terminal residue" evidence="2">
    <location>
        <position position="1"/>
    </location>
</feature>
<feature type="domain" description="FAD-binding PCMH-type" evidence="1">
    <location>
        <begin position="1"/>
        <end position="172"/>
    </location>
</feature>
<dbReference type="PROSITE" id="PS51387">
    <property type="entry name" value="FAD_PCMH"/>
    <property type="match status" value="1"/>
</dbReference>
<dbReference type="PANTHER" id="PTHR42659">
    <property type="entry name" value="XANTHINE DEHYDROGENASE SUBUNIT C-RELATED"/>
    <property type="match status" value="1"/>
</dbReference>
<gene>
    <name evidence="2" type="ORF">S01H1_33663</name>
</gene>
<sequence>LVNIKTIPGLDYIREGDGEVRIGATTKLALIARSSIINGNYGLLAQSAESVGTPEIRQMGTIGGNLCQDNRCWYYRYPHTLGGRILCFGKGKGPCHAIKGDNRYHAILGGKGCFAVCPSDIAVALTALDARITVAGPDGERIIPIAELYGTMGHKLETDEILTEIQIPRLPHDAAQKFTKFRLRESVDFAVVSVASVVSVVEGICRDARIVLGGVAPTPWRATDAEDVIKGKDLNAQAVEDAAEAAVRNAKPLSKNAYKIEITKTLVKRTLL</sequence>
<comment type="caution">
    <text evidence="2">The sequence shown here is derived from an EMBL/GenBank/DDBJ whole genome shotgun (WGS) entry which is preliminary data.</text>
</comment>
<evidence type="ECO:0000313" key="2">
    <source>
        <dbReference type="EMBL" id="GAG12542.1"/>
    </source>
</evidence>
<dbReference type="InterPro" id="IPR036683">
    <property type="entry name" value="CO_DH_flav_C_dom_sf"/>
</dbReference>
<dbReference type="Pfam" id="PF00941">
    <property type="entry name" value="FAD_binding_5"/>
    <property type="match status" value="1"/>
</dbReference>
<protein>
    <recommendedName>
        <fullName evidence="1">FAD-binding PCMH-type domain-containing protein</fullName>
    </recommendedName>
</protein>
<dbReference type="InterPro" id="IPR016169">
    <property type="entry name" value="FAD-bd_PCMH_sub2"/>
</dbReference>
<organism evidence="2">
    <name type="scientific">marine sediment metagenome</name>
    <dbReference type="NCBI Taxonomy" id="412755"/>
    <lineage>
        <taxon>unclassified sequences</taxon>
        <taxon>metagenomes</taxon>
        <taxon>ecological metagenomes</taxon>
    </lineage>
</organism>
<dbReference type="SUPFAM" id="SSF56176">
    <property type="entry name" value="FAD-binding/transporter-associated domain-like"/>
    <property type="match status" value="1"/>
</dbReference>
<dbReference type="InterPro" id="IPR005107">
    <property type="entry name" value="CO_DH_flav_C"/>
</dbReference>
<dbReference type="SMART" id="SM01092">
    <property type="entry name" value="CO_deh_flav_C"/>
    <property type="match status" value="1"/>
</dbReference>
<dbReference type="InterPro" id="IPR036318">
    <property type="entry name" value="FAD-bd_PCMH-like_sf"/>
</dbReference>
<reference evidence="2" key="1">
    <citation type="journal article" date="2014" name="Front. Microbiol.">
        <title>High frequency of phylogenetically diverse reductive dehalogenase-homologous genes in deep subseafloor sedimentary metagenomes.</title>
        <authorList>
            <person name="Kawai M."/>
            <person name="Futagami T."/>
            <person name="Toyoda A."/>
            <person name="Takaki Y."/>
            <person name="Nishi S."/>
            <person name="Hori S."/>
            <person name="Arai W."/>
            <person name="Tsubouchi T."/>
            <person name="Morono Y."/>
            <person name="Uchiyama I."/>
            <person name="Ito T."/>
            <person name="Fujiyama A."/>
            <person name="Inagaki F."/>
            <person name="Takami H."/>
        </authorList>
    </citation>
    <scope>NUCLEOTIDE SEQUENCE</scope>
    <source>
        <strain evidence="2">Expedition CK06-06</strain>
    </source>
</reference>
<dbReference type="Pfam" id="PF03450">
    <property type="entry name" value="CO_deh_flav_C"/>
    <property type="match status" value="1"/>
</dbReference>
<dbReference type="GO" id="GO:0016491">
    <property type="term" value="F:oxidoreductase activity"/>
    <property type="evidence" value="ECO:0007669"/>
    <property type="project" value="InterPro"/>
</dbReference>
<dbReference type="GO" id="GO:0071949">
    <property type="term" value="F:FAD binding"/>
    <property type="evidence" value="ECO:0007669"/>
    <property type="project" value="InterPro"/>
</dbReference>
<dbReference type="Gene3D" id="3.30.390.50">
    <property type="entry name" value="CO dehydrogenase flavoprotein, C-terminal domain"/>
    <property type="match status" value="1"/>
</dbReference>
<dbReference type="EMBL" id="BARS01020908">
    <property type="protein sequence ID" value="GAG12542.1"/>
    <property type="molecule type" value="Genomic_DNA"/>
</dbReference>
<dbReference type="Gene3D" id="3.30.465.10">
    <property type="match status" value="2"/>
</dbReference>
<dbReference type="InterPro" id="IPR016166">
    <property type="entry name" value="FAD-bd_PCMH"/>
</dbReference>
<feature type="non-terminal residue" evidence="2">
    <location>
        <position position="272"/>
    </location>
</feature>
<dbReference type="InterPro" id="IPR002346">
    <property type="entry name" value="Mopterin_DH_FAD-bd"/>
</dbReference>
<accession>X0VN18</accession>
<dbReference type="SUPFAM" id="SSF55447">
    <property type="entry name" value="CO dehydrogenase flavoprotein C-terminal domain-like"/>
    <property type="match status" value="1"/>
</dbReference>
<dbReference type="InterPro" id="IPR051312">
    <property type="entry name" value="Diverse_Substr_Oxidored"/>
</dbReference>
<dbReference type="PANTHER" id="PTHR42659:SF9">
    <property type="entry name" value="XANTHINE DEHYDROGENASE FAD-BINDING SUBUNIT XDHB-RELATED"/>
    <property type="match status" value="1"/>
</dbReference>